<comment type="caution">
    <text evidence="2">The sequence shown here is derived from an EMBL/GenBank/DDBJ whole genome shotgun (WGS) entry which is preliminary data.</text>
</comment>
<dbReference type="EMBL" id="BGZK01000149">
    <property type="protein sequence ID" value="GBP23260.1"/>
    <property type="molecule type" value="Genomic_DNA"/>
</dbReference>
<feature type="compositionally biased region" description="Low complexity" evidence="1">
    <location>
        <begin position="498"/>
        <end position="509"/>
    </location>
</feature>
<evidence type="ECO:0000313" key="3">
    <source>
        <dbReference type="Proteomes" id="UP000299102"/>
    </source>
</evidence>
<feature type="region of interest" description="Disordered" evidence="1">
    <location>
        <begin position="489"/>
        <end position="509"/>
    </location>
</feature>
<organism evidence="2 3">
    <name type="scientific">Eumeta variegata</name>
    <name type="common">Bagworm moth</name>
    <name type="synonym">Eumeta japonica</name>
    <dbReference type="NCBI Taxonomy" id="151549"/>
    <lineage>
        <taxon>Eukaryota</taxon>
        <taxon>Metazoa</taxon>
        <taxon>Ecdysozoa</taxon>
        <taxon>Arthropoda</taxon>
        <taxon>Hexapoda</taxon>
        <taxon>Insecta</taxon>
        <taxon>Pterygota</taxon>
        <taxon>Neoptera</taxon>
        <taxon>Endopterygota</taxon>
        <taxon>Lepidoptera</taxon>
        <taxon>Glossata</taxon>
        <taxon>Ditrysia</taxon>
        <taxon>Tineoidea</taxon>
        <taxon>Psychidae</taxon>
        <taxon>Oiketicinae</taxon>
        <taxon>Eumeta</taxon>
    </lineage>
</organism>
<keyword evidence="3" id="KW-1185">Reference proteome</keyword>
<reference evidence="2 3" key="1">
    <citation type="journal article" date="2019" name="Commun. Biol.">
        <title>The bagworm genome reveals a unique fibroin gene that provides high tensile strength.</title>
        <authorList>
            <person name="Kono N."/>
            <person name="Nakamura H."/>
            <person name="Ohtoshi R."/>
            <person name="Tomita M."/>
            <person name="Numata K."/>
            <person name="Arakawa K."/>
        </authorList>
    </citation>
    <scope>NUCLEOTIDE SEQUENCE [LARGE SCALE GENOMIC DNA]</scope>
</reference>
<dbReference type="STRING" id="151549.A0A4C1UAX8"/>
<gene>
    <name evidence="2" type="ORF">EVAR_75973_1</name>
</gene>
<evidence type="ECO:0000256" key="1">
    <source>
        <dbReference type="SAM" id="MobiDB-lite"/>
    </source>
</evidence>
<evidence type="ECO:0000313" key="2">
    <source>
        <dbReference type="EMBL" id="GBP23260.1"/>
    </source>
</evidence>
<dbReference type="OrthoDB" id="28230at2759"/>
<name>A0A4C1UAX8_EUMVA</name>
<protein>
    <submittedName>
        <fullName evidence="2">Uncharacterized protein</fullName>
    </submittedName>
</protein>
<sequence>MISEGALPVVWCLRDNQLVPHQVSGVKLQGIVTGAHIAAVTDFLRMVAGTQIVLPATALKEDIDNNTNQQLESSERRRKMSMQVEVPCVFLSESALQKAKLRSNSLQEHSTYLEKEKNRNVTELNSSLSAPNLTNCIEFPTQNLNARTSSMNLQRLHSSLSKNKGALIESVPQKITRIIELDDDKSISRMTNIIQLENECTPQRITRIIELDDNNTFSILSSNAEKGSYNFHQKIPPVMEPEKENSFPSLARIIELENEISNERRVSLTNERETGGGMNEERCDDVIIRCKEIHKNAPRFSLDSSCSENSYVNIEGLKSLLDDRKEEEPSNSPSADPAPPCKPVRSRFQKKKTSVCSIGSSDFDEEVDVVFKSKPKSSQWVSLDWIPPPPREEPVVSEVCDKNDFIAKWINEQNAHEHGIVADERRRSLPPKSNELYLQSMRRFSDGLQICKEDAASDSPVTVKSKWHDIVKRHLQLLKSDKGFKRQRGSWMRTGRRLSSNQSNLNNNQDVQPVDIYMKLNTMP</sequence>
<dbReference type="AlphaFoldDB" id="A0A4C1UAX8"/>
<dbReference type="Proteomes" id="UP000299102">
    <property type="component" value="Unassembled WGS sequence"/>
</dbReference>
<accession>A0A4C1UAX8</accession>
<proteinExistence type="predicted"/>
<feature type="region of interest" description="Disordered" evidence="1">
    <location>
        <begin position="324"/>
        <end position="346"/>
    </location>
</feature>